<dbReference type="Proteomes" id="UP001283361">
    <property type="component" value="Unassembled WGS sequence"/>
</dbReference>
<feature type="transmembrane region" description="Helical" evidence="5">
    <location>
        <begin position="87"/>
        <end position="107"/>
    </location>
</feature>
<protein>
    <recommendedName>
        <fullName evidence="6">G-protein coupled receptors family 1 profile domain-containing protein</fullName>
    </recommendedName>
</protein>
<evidence type="ECO:0000256" key="1">
    <source>
        <dbReference type="ARBA" id="ARBA00004370"/>
    </source>
</evidence>
<dbReference type="PANTHER" id="PTHR46641:SF2">
    <property type="entry name" value="FMRFAMIDE RECEPTOR"/>
    <property type="match status" value="1"/>
</dbReference>
<feature type="domain" description="G-protein coupled receptors family 1 profile" evidence="6">
    <location>
        <begin position="58"/>
        <end position="344"/>
    </location>
</feature>
<name>A0AAE0YY56_9GAST</name>
<accession>A0AAE0YY56</accession>
<gene>
    <name evidence="7" type="ORF">RRG08_015019</name>
</gene>
<reference evidence="7" key="1">
    <citation type="journal article" date="2023" name="G3 (Bethesda)">
        <title>A reference genome for the long-term kleptoplast-retaining sea slug Elysia crispata morphotype clarki.</title>
        <authorList>
            <person name="Eastman K.E."/>
            <person name="Pendleton A.L."/>
            <person name="Shaikh M.A."/>
            <person name="Suttiyut T."/>
            <person name="Ogas R."/>
            <person name="Tomko P."/>
            <person name="Gavelis G."/>
            <person name="Widhalm J.R."/>
            <person name="Wisecaver J.H."/>
        </authorList>
    </citation>
    <scope>NUCLEOTIDE SEQUENCE</scope>
    <source>
        <strain evidence="7">ECLA1</strain>
    </source>
</reference>
<dbReference type="AlphaFoldDB" id="A0AAE0YY56"/>
<keyword evidence="4 5" id="KW-0472">Membrane</keyword>
<evidence type="ECO:0000256" key="3">
    <source>
        <dbReference type="ARBA" id="ARBA00022989"/>
    </source>
</evidence>
<dbReference type="PROSITE" id="PS50262">
    <property type="entry name" value="G_PROTEIN_RECEP_F1_2"/>
    <property type="match status" value="1"/>
</dbReference>
<dbReference type="Gene3D" id="1.20.1070.10">
    <property type="entry name" value="Rhodopsin 7-helix transmembrane proteins"/>
    <property type="match status" value="1"/>
</dbReference>
<feature type="transmembrane region" description="Helical" evidence="5">
    <location>
        <begin position="163"/>
        <end position="188"/>
    </location>
</feature>
<organism evidence="7 8">
    <name type="scientific">Elysia crispata</name>
    <name type="common">lettuce slug</name>
    <dbReference type="NCBI Taxonomy" id="231223"/>
    <lineage>
        <taxon>Eukaryota</taxon>
        <taxon>Metazoa</taxon>
        <taxon>Spiralia</taxon>
        <taxon>Lophotrochozoa</taxon>
        <taxon>Mollusca</taxon>
        <taxon>Gastropoda</taxon>
        <taxon>Heterobranchia</taxon>
        <taxon>Euthyneura</taxon>
        <taxon>Panpulmonata</taxon>
        <taxon>Sacoglossa</taxon>
        <taxon>Placobranchoidea</taxon>
        <taxon>Plakobranchidae</taxon>
        <taxon>Elysia</taxon>
    </lineage>
</organism>
<dbReference type="PRINTS" id="PR00237">
    <property type="entry name" value="GPCRRHODOPSN"/>
</dbReference>
<evidence type="ECO:0000313" key="8">
    <source>
        <dbReference type="Proteomes" id="UP001283361"/>
    </source>
</evidence>
<dbReference type="PANTHER" id="PTHR46641">
    <property type="entry name" value="FMRFAMIDE RECEPTOR-RELATED"/>
    <property type="match status" value="1"/>
</dbReference>
<feature type="transmembrane region" description="Helical" evidence="5">
    <location>
        <begin position="284"/>
        <end position="308"/>
    </location>
</feature>
<proteinExistence type="predicted"/>
<evidence type="ECO:0000259" key="6">
    <source>
        <dbReference type="PROSITE" id="PS50262"/>
    </source>
</evidence>
<dbReference type="GO" id="GO:0016020">
    <property type="term" value="C:membrane"/>
    <property type="evidence" value="ECO:0007669"/>
    <property type="project" value="UniProtKB-SubCell"/>
</dbReference>
<evidence type="ECO:0000256" key="4">
    <source>
        <dbReference type="ARBA" id="ARBA00023136"/>
    </source>
</evidence>
<dbReference type="InterPro" id="IPR000276">
    <property type="entry name" value="GPCR_Rhodpsn"/>
</dbReference>
<dbReference type="EMBL" id="JAWDGP010005173">
    <property type="protein sequence ID" value="KAK3759070.1"/>
    <property type="molecule type" value="Genomic_DNA"/>
</dbReference>
<dbReference type="SUPFAM" id="SSF81321">
    <property type="entry name" value="Family A G protein-coupled receptor-like"/>
    <property type="match status" value="1"/>
</dbReference>
<evidence type="ECO:0000256" key="2">
    <source>
        <dbReference type="ARBA" id="ARBA00022692"/>
    </source>
</evidence>
<evidence type="ECO:0000313" key="7">
    <source>
        <dbReference type="EMBL" id="KAK3759070.1"/>
    </source>
</evidence>
<keyword evidence="2 5" id="KW-0812">Transmembrane</keyword>
<comment type="caution">
    <text evidence="7">The sequence shown here is derived from an EMBL/GenBank/DDBJ whole genome shotgun (WGS) entry which is preliminary data.</text>
</comment>
<feature type="transmembrane region" description="Helical" evidence="5">
    <location>
        <begin position="44"/>
        <end position="67"/>
    </location>
</feature>
<dbReference type="InterPro" id="IPR017452">
    <property type="entry name" value="GPCR_Rhodpsn_7TM"/>
</dbReference>
<dbReference type="Pfam" id="PF00001">
    <property type="entry name" value="7tm_1"/>
    <property type="match status" value="1"/>
</dbReference>
<feature type="transmembrane region" description="Helical" evidence="5">
    <location>
        <begin position="127"/>
        <end position="151"/>
    </location>
</feature>
<comment type="subcellular location">
    <subcellularLocation>
        <location evidence="1">Membrane</location>
    </subcellularLocation>
</comment>
<dbReference type="GO" id="GO:0004930">
    <property type="term" value="F:G protein-coupled receptor activity"/>
    <property type="evidence" value="ECO:0007669"/>
    <property type="project" value="InterPro"/>
</dbReference>
<sequence length="367" mass="40956">MENSTSDCESFMANSSVVGNLSFETSSPEVNIRDNDFPLMMECISYVMICVALFGLPGNILTIIIYVKIGLSESINISTCALGVSDILAVSFITWNAICFIPAFLRLDVRFLPSEIVVFTGGATSEMFGATTAWVTAYISCERCLCVVFPLKIRHIITRQRSVLIIITIFTINIVSSLSTYLTVYNFVFTYDVERNKTVLGLKLTNSSEADALYNFNFVFSSVFMNLLPLAFILVFSITLVIHMKRNALWRLQAANETVNPTNINSSDNRAQRKYMADMRVSKTVLTVSVASCILGFLYAVRSLMAAVVPGFQPMQTYGAEYKLSSRLLLLVSEINSSMNFAIYYKMGSKFRGTLRHLLRLKESGNT</sequence>
<dbReference type="InterPro" id="IPR052954">
    <property type="entry name" value="GPCR-Ligand_Int"/>
</dbReference>
<feature type="transmembrane region" description="Helical" evidence="5">
    <location>
        <begin position="218"/>
        <end position="242"/>
    </location>
</feature>
<evidence type="ECO:0000256" key="5">
    <source>
        <dbReference type="SAM" id="Phobius"/>
    </source>
</evidence>
<keyword evidence="8" id="KW-1185">Reference proteome</keyword>
<keyword evidence="3 5" id="KW-1133">Transmembrane helix</keyword>